<reference evidence="2" key="1">
    <citation type="journal article" date="2020" name="bioRxiv">
        <title>Comparative genomics of Chlamydomonas.</title>
        <authorList>
            <person name="Craig R.J."/>
            <person name="Hasan A.R."/>
            <person name="Ness R.W."/>
            <person name="Keightley P.D."/>
        </authorList>
    </citation>
    <scope>NUCLEOTIDE SEQUENCE</scope>
    <source>
        <strain evidence="2">CCAP 11/70</strain>
    </source>
</reference>
<organism evidence="2 3">
    <name type="scientific">Edaphochlamys debaryana</name>
    <dbReference type="NCBI Taxonomy" id="47281"/>
    <lineage>
        <taxon>Eukaryota</taxon>
        <taxon>Viridiplantae</taxon>
        <taxon>Chlorophyta</taxon>
        <taxon>core chlorophytes</taxon>
        <taxon>Chlorophyceae</taxon>
        <taxon>CS clade</taxon>
        <taxon>Chlamydomonadales</taxon>
        <taxon>Chlamydomonadales incertae sedis</taxon>
        <taxon>Edaphochlamys</taxon>
    </lineage>
</organism>
<accession>A0A836C073</accession>
<keyword evidence="3" id="KW-1185">Reference proteome</keyword>
<protein>
    <submittedName>
        <fullName evidence="2">Uncharacterized protein</fullName>
    </submittedName>
</protein>
<feature type="compositionally biased region" description="Low complexity" evidence="1">
    <location>
        <begin position="318"/>
        <end position="336"/>
    </location>
</feature>
<sequence>MSVSTDAFRVRVQLQVEAKNGQHKEVVRKCTSKGNEVVEVDGFKFIRKRKAVDIEPAPAHDPDQLSGAPTSHVSESLATDGNAPQGPGEDGCLSAPGLEAAGPLSVVPPQAEGDRPGPDPADPPGTSGHAATPNKQPAPSPQPQRSPQAEEAEPEPSPSPPPPPRPPRDLAAEISRLPDFLPSGCPTAFGMTWLLEQALRLSVPASDEEGTAAADAVLTAFKQGLEQQLAAAQALLQRGGTAALQQYDRLPPAIRQACAGDRVAASLRQRLAALEAEETAWLALEDKYSHRAGPDAPANLTATPTTATVTTGAAGAEADGAAAGPDAPAPASASGADTGGAGAAVEEAGEGQGEGAKQGELVSTAPAPPALPTVDLGPLEEAQRRADMQLSFQVEAVGCMLDKAERLVEQAQAVCALLQADYHKENFQSYAHVNSPHVLVKILSQAQPSQHVDFVPASQPSQA</sequence>
<feature type="compositionally biased region" description="Polar residues" evidence="1">
    <location>
        <begin position="67"/>
        <end position="79"/>
    </location>
</feature>
<dbReference type="EMBL" id="JAEHOE010000024">
    <property type="protein sequence ID" value="KAG2495415.1"/>
    <property type="molecule type" value="Genomic_DNA"/>
</dbReference>
<comment type="caution">
    <text evidence="2">The sequence shown here is derived from an EMBL/GenBank/DDBJ whole genome shotgun (WGS) entry which is preliminary data.</text>
</comment>
<dbReference type="AlphaFoldDB" id="A0A836C073"/>
<evidence type="ECO:0000256" key="1">
    <source>
        <dbReference type="SAM" id="MobiDB-lite"/>
    </source>
</evidence>
<evidence type="ECO:0000313" key="3">
    <source>
        <dbReference type="Proteomes" id="UP000612055"/>
    </source>
</evidence>
<dbReference type="Proteomes" id="UP000612055">
    <property type="component" value="Unassembled WGS sequence"/>
</dbReference>
<proteinExistence type="predicted"/>
<feature type="compositionally biased region" description="Pro residues" evidence="1">
    <location>
        <begin position="155"/>
        <end position="165"/>
    </location>
</feature>
<gene>
    <name evidence="2" type="ORF">HYH03_006362</name>
</gene>
<name>A0A836C073_9CHLO</name>
<evidence type="ECO:0000313" key="2">
    <source>
        <dbReference type="EMBL" id="KAG2495415.1"/>
    </source>
</evidence>
<feature type="region of interest" description="Disordered" evidence="1">
    <location>
        <begin position="54"/>
        <end position="170"/>
    </location>
</feature>
<feature type="region of interest" description="Disordered" evidence="1">
    <location>
        <begin position="318"/>
        <end position="375"/>
    </location>
</feature>
<dbReference type="OrthoDB" id="539383at2759"/>